<accession>A0ABT8SMC9</accession>
<evidence type="ECO:0000313" key="2">
    <source>
        <dbReference type="EMBL" id="MDO1558427.1"/>
    </source>
</evidence>
<gene>
    <name evidence="2" type="ORF">Q0812_03175</name>
</gene>
<dbReference type="EMBL" id="JAUKTR010000001">
    <property type="protein sequence ID" value="MDO1558427.1"/>
    <property type="molecule type" value="Genomic_DNA"/>
</dbReference>
<feature type="signal peptide" evidence="1">
    <location>
        <begin position="1"/>
        <end position="20"/>
    </location>
</feature>
<proteinExistence type="predicted"/>
<dbReference type="RefSeq" id="WP_302108840.1">
    <property type="nucleotide sequence ID" value="NZ_JAUKTR010000001.1"/>
</dbReference>
<reference evidence="2" key="1">
    <citation type="submission" date="2023-07" db="EMBL/GenBank/DDBJ databases">
        <title>Brevundimonas soil sp. nov., isolated from the soil of chemical plant.</title>
        <authorList>
            <person name="Wu N."/>
        </authorList>
    </citation>
    <scope>NUCLEOTIDE SEQUENCE</scope>
    <source>
        <strain evidence="2">XZ-24</strain>
    </source>
</reference>
<evidence type="ECO:0000313" key="3">
    <source>
        <dbReference type="Proteomes" id="UP001169063"/>
    </source>
</evidence>
<keyword evidence="3" id="KW-1185">Reference proteome</keyword>
<protein>
    <submittedName>
        <fullName evidence="2">Uncharacterized protein</fullName>
    </submittedName>
</protein>
<keyword evidence="1" id="KW-0732">Signal</keyword>
<organism evidence="2 3">
    <name type="scientific">Peiella sedimenti</name>
    <dbReference type="NCBI Taxonomy" id="3061083"/>
    <lineage>
        <taxon>Bacteria</taxon>
        <taxon>Pseudomonadati</taxon>
        <taxon>Pseudomonadota</taxon>
        <taxon>Alphaproteobacteria</taxon>
        <taxon>Caulobacterales</taxon>
        <taxon>Caulobacteraceae</taxon>
        <taxon>Peiella</taxon>
    </lineage>
</organism>
<dbReference type="Proteomes" id="UP001169063">
    <property type="component" value="Unassembled WGS sequence"/>
</dbReference>
<evidence type="ECO:0000256" key="1">
    <source>
        <dbReference type="SAM" id="SignalP"/>
    </source>
</evidence>
<name>A0ABT8SMC9_9CAUL</name>
<feature type="chain" id="PRO_5045998651" evidence="1">
    <location>
        <begin position="21"/>
        <end position="216"/>
    </location>
</feature>
<sequence length="216" mass="24089">MDRRTLILAAMFGAALPAQAQSTHDGWTRRMEDGLLVSTKPDLTLRIDPAFQPLPPLSFPILDLTDAERRVFVDAGTDRRIRRMIVIQYEHAQAGSPFRFLFPSHPPRTFGEQTYRTGAFAYDDEAAARTNPDREAGRTRAFLIDAGYQPPLGWDVARLARVSDEQGLTEVIIFYMEARASMDGAPVDEDGDVILPPKRGEALHQGLRTTVIPVRG</sequence>
<comment type="caution">
    <text evidence="2">The sequence shown here is derived from an EMBL/GenBank/DDBJ whole genome shotgun (WGS) entry which is preliminary data.</text>
</comment>